<gene>
    <name evidence="1" type="ORF">BHYA_0120g00070</name>
</gene>
<dbReference type="AlphaFoldDB" id="A0A4Z1GSL7"/>
<reference evidence="1 2" key="1">
    <citation type="submission" date="2017-12" db="EMBL/GenBank/DDBJ databases">
        <title>Comparative genomics of Botrytis spp.</title>
        <authorList>
            <person name="Valero-Jimenez C.A."/>
            <person name="Tapia P."/>
            <person name="Veloso J."/>
            <person name="Silva-Moreno E."/>
            <person name="Staats M."/>
            <person name="Valdes J.H."/>
            <person name="Van Kan J.A.L."/>
        </authorList>
    </citation>
    <scope>NUCLEOTIDE SEQUENCE [LARGE SCALE GENOMIC DNA]</scope>
    <source>
        <strain evidence="1 2">Bh0001</strain>
    </source>
</reference>
<sequence length="142" mass="15607">MGADMFIEYRLLRSFLAEAAYRLKTIHEGQDKSGIAETALGTVTRIMMSNGVMAPKEVPKGMELLSGIRNVLKNASESSKVFDEAMRDSNDKFSAATDKDSAKAAWMQNARNFAVGARNRERGMGDIVDDIIESLNDLGLKD</sequence>
<protein>
    <submittedName>
        <fullName evidence="1">Uncharacterized protein</fullName>
    </submittedName>
</protein>
<organism evidence="1 2">
    <name type="scientific">Botrytis hyacinthi</name>
    <dbReference type="NCBI Taxonomy" id="278943"/>
    <lineage>
        <taxon>Eukaryota</taxon>
        <taxon>Fungi</taxon>
        <taxon>Dikarya</taxon>
        <taxon>Ascomycota</taxon>
        <taxon>Pezizomycotina</taxon>
        <taxon>Leotiomycetes</taxon>
        <taxon>Helotiales</taxon>
        <taxon>Sclerotiniaceae</taxon>
        <taxon>Botrytis</taxon>
    </lineage>
</organism>
<name>A0A4Z1GSL7_9HELO</name>
<dbReference type="Proteomes" id="UP000297814">
    <property type="component" value="Unassembled WGS sequence"/>
</dbReference>
<accession>A0A4Z1GSL7</accession>
<keyword evidence="2" id="KW-1185">Reference proteome</keyword>
<evidence type="ECO:0000313" key="1">
    <source>
        <dbReference type="EMBL" id="TGO36583.1"/>
    </source>
</evidence>
<evidence type="ECO:0000313" key="2">
    <source>
        <dbReference type="Proteomes" id="UP000297814"/>
    </source>
</evidence>
<comment type="caution">
    <text evidence="1">The sequence shown here is derived from an EMBL/GenBank/DDBJ whole genome shotgun (WGS) entry which is preliminary data.</text>
</comment>
<dbReference type="EMBL" id="PQXK01000120">
    <property type="protein sequence ID" value="TGO36583.1"/>
    <property type="molecule type" value="Genomic_DNA"/>
</dbReference>
<proteinExistence type="predicted"/>